<dbReference type="PROSITE" id="PS51892">
    <property type="entry name" value="SUBTILASE"/>
    <property type="match status" value="1"/>
</dbReference>
<dbReference type="CDD" id="cd04056">
    <property type="entry name" value="Peptidases_S53"/>
    <property type="match status" value="1"/>
</dbReference>
<dbReference type="Proteomes" id="UP001220022">
    <property type="component" value="Unassembled WGS sequence"/>
</dbReference>
<keyword evidence="9" id="KW-1185">Reference proteome</keyword>
<keyword evidence="6" id="KW-0732">Signal</keyword>
<evidence type="ECO:0000256" key="3">
    <source>
        <dbReference type="ARBA" id="ARBA00022825"/>
    </source>
</evidence>
<comment type="caution">
    <text evidence="4">Lacks conserved residue(s) required for the propagation of feature annotation.</text>
</comment>
<feature type="domain" description="Peptidase S53" evidence="7">
    <location>
        <begin position="73"/>
        <end position="457"/>
    </location>
</feature>
<dbReference type="Pfam" id="PF00082">
    <property type="entry name" value="Peptidase_S8"/>
    <property type="match status" value="1"/>
</dbReference>
<feature type="compositionally biased region" description="Basic and acidic residues" evidence="5">
    <location>
        <begin position="291"/>
        <end position="301"/>
    </location>
</feature>
<dbReference type="EMBL" id="JARHTQ010000004">
    <property type="protein sequence ID" value="MDF2255701.1"/>
    <property type="molecule type" value="Genomic_DNA"/>
</dbReference>
<evidence type="ECO:0000256" key="2">
    <source>
        <dbReference type="ARBA" id="ARBA00022801"/>
    </source>
</evidence>
<feature type="chain" id="PRO_5046036780" evidence="6">
    <location>
        <begin position="36"/>
        <end position="460"/>
    </location>
</feature>
<dbReference type="InterPro" id="IPR050819">
    <property type="entry name" value="Tripeptidyl-peptidase_I"/>
</dbReference>
<evidence type="ECO:0000256" key="5">
    <source>
        <dbReference type="SAM" id="MobiDB-lite"/>
    </source>
</evidence>
<accession>A0ABT5YVR9</accession>
<dbReference type="SUPFAM" id="SSF52743">
    <property type="entry name" value="Subtilisin-like"/>
    <property type="match status" value="1"/>
</dbReference>
<dbReference type="InterPro" id="IPR000209">
    <property type="entry name" value="Peptidase_S8/S53_dom"/>
</dbReference>
<evidence type="ECO:0000256" key="1">
    <source>
        <dbReference type="ARBA" id="ARBA00022670"/>
    </source>
</evidence>
<dbReference type="PROSITE" id="PS00138">
    <property type="entry name" value="SUBTILASE_SER"/>
    <property type="match status" value="1"/>
</dbReference>
<keyword evidence="1" id="KW-0645">Protease</keyword>
<keyword evidence="3" id="KW-0720">Serine protease</keyword>
<dbReference type="PANTHER" id="PTHR14218:SF15">
    <property type="entry name" value="TRIPEPTIDYL-PEPTIDASE 1"/>
    <property type="match status" value="1"/>
</dbReference>
<dbReference type="PROSITE" id="PS51695">
    <property type="entry name" value="SEDOLISIN"/>
    <property type="match status" value="1"/>
</dbReference>
<evidence type="ECO:0000313" key="9">
    <source>
        <dbReference type="Proteomes" id="UP001220022"/>
    </source>
</evidence>
<dbReference type="RefSeq" id="WP_275810680.1">
    <property type="nucleotide sequence ID" value="NZ_BAAANM010000019.1"/>
</dbReference>
<dbReference type="InterPro" id="IPR006311">
    <property type="entry name" value="TAT_signal"/>
</dbReference>
<feature type="signal peptide" evidence="6">
    <location>
        <begin position="1"/>
        <end position="35"/>
    </location>
</feature>
<organism evidence="8 9">
    <name type="scientific">Streptantibioticus ferralitis</name>
    <dbReference type="NCBI Taxonomy" id="236510"/>
    <lineage>
        <taxon>Bacteria</taxon>
        <taxon>Bacillati</taxon>
        <taxon>Actinomycetota</taxon>
        <taxon>Actinomycetes</taxon>
        <taxon>Kitasatosporales</taxon>
        <taxon>Streptomycetaceae</taxon>
        <taxon>Streptantibioticus</taxon>
    </lineage>
</organism>
<dbReference type="PANTHER" id="PTHR14218">
    <property type="entry name" value="PROTEASE S8 TRIPEPTIDYL PEPTIDASE I CLN2"/>
    <property type="match status" value="1"/>
</dbReference>
<protein>
    <submittedName>
        <fullName evidence="8">S53 family peptidase</fullName>
    </submittedName>
</protein>
<sequence length="460" mass="48266">MPRKRSARSTALATTAVLLATAAIPGLTGMSQARAAHQDIPKPVPASAGQLTRLSAGQPLSTAECRQKVHHDCYGPTQYQAAYDVQPLYDAGIDGTGRTIVIVDSFGSPTIQHDLEVFDKQYGLPDTRVEVAKWGQVPVFDPKNQDMTGWAGETTLDVEYAHAMAPGAHIVLVETGTSEQEGTSGFPEMMDAIKDFAAKGRGDVISLSLGATEDTFAEEAGRTGDYHLLNGLRYGLKAAAAQHTTLLAASGDNGATDKKLDGKAYFTDRQVGWPASDPLVTGVGGTRLYLDDKGNRTKPDEAWNDGDGSATGGGTSHVFPRPSFQRGVSRVTGAARGVPDISLSASPAGGAWVYSSYDPAHTGWDIIGGTSQATPMFSGVMALADQAAGRRLGNINSVLYRLAQTQDTDDPHGIVDVTKGDNSGHGVKGYQAAPGYDLATGCGTVDGHQFVKSLSGRDDL</sequence>
<comment type="caution">
    <text evidence="8">The sequence shown here is derived from an EMBL/GenBank/DDBJ whole genome shotgun (WGS) entry which is preliminary data.</text>
</comment>
<gene>
    <name evidence="8" type="ORF">P2L57_08185</name>
</gene>
<reference evidence="8 9" key="1">
    <citation type="submission" date="2023-03" db="EMBL/GenBank/DDBJ databases">
        <title>Draft genome sequence of type strain Streptomyces ferralitis JCM 14344.</title>
        <authorList>
            <person name="Klaysubun C."/>
            <person name="Duangmal K."/>
        </authorList>
    </citation>
    <scope>NUCLEOTIDE SEQUENCE [LARGE SCALE GENOMIC DNA]</scope>
    <source>
        <strain evidence="8 9">JCM 14344</strain>
    </source>
</reference>
<comment type="similarity">
    <text evidence="4">Belongs to the peptidase S8 family.</text>
</comment>
<evidence type="ECO:0000256" key="4">
    <source>
        <dbReference type="PROSITE-ProRule" id="PRU01240"/>
    </source>
</evidence>
<evidence type="ECO:0000256" key="6">
    <source>
        <dbReference type="SAM" id="SignalP"/>
    </source>
</evidence>
<dbReference type="InterPro" id="IPR030400">
    <property type="entry name" value="Sedolisin_dom"/>
</dbReference>
<dbReference type="Gene3D" id="3.40.50.200">
    <property type="entry name" value="Peptidase S8/S53 domain"/>
    <property type="match status" value="1"/>
</dbReference>
<feature type="region of interest" description="Disordered" evidence="5">
    <location>
        <begin position="291"/>
        <end position="323"/>
    </location>
</feature>
<dbReference type="InterPro" id="IPR023828">
    <property type="entry name" value="Peptidase_S8_Ser-AS"/>
</dbReference>
<evidence type="ECO:0000313" key="8">
    <source>
        <dbReference type="EMBL" id="MDF2255701.1"/>
    </source>
</evidence>
<proteinExistence type="inferred from homology"/>
<evidence type="ECO:0000259" key="7">
    <source>
        <dbReference type="PROSITE" id="PS51695"/>
    </source>
</evidence>
<keyword evidence="2" id="KW-0378">Hydrolase</keyword>
<name>A0ABT5YVR9_9ACTN</name>
<dbReference type="InterPro" id="IPR036852">
    <property type="entry name" value="Peptidase_S8/S53_dom_sf"/>
</dbReference>
<dbReference type="PROSITE" id="PS51318">
    <property type="entry name" value="TAT"/>
    <property type="match status" value="1"/>
</dbReference>